<feature type="domain" description="Agenet" evidence="1">
    <location>
        <begin position="237"/>
        <end position="293"/>
    </location>
</feature>
<feature type="domain" description="Agenet" evidence="1">
    <location>
        <begin position="7"/>
        <end position="81"/>
    </location>
</feature>
<keyword evidence="3" id="KW-1185">Reference proteome</keyword>
<comment type="caution">
    <text evidence="2">The sequence shown here is derived from an EMBL/GenBank/DDBJ whole genome shotgun (WGS) entry which is preliminary data.</text>
</comment>
<protein>
    <recommendedName>
        <fullName evidence="1">Agenet domain-containing protein</fullName>
    </recommendedName>
</protein>
<dbReference type="Proteomes" id="UP000015453">
    <property type="component" value="Unassembled WGS sequence"/>
</dbReference>
<dbReference type="InterPro" id="IPR014002">
    <property type="entry name" value="Agenet_dom_plant"/>
</dbReference>
<gene>
    <name evidence="2" type="ORF">M569_01661</name>
</gene>
<dbReference type="Pfam" id="PF05641">
    <property type="entry name" value="Agenet"/>
    <property type="match status" value="2"/>
</dbReference>
<accession>S8CZZ9</accession>
<feature type="domain" description="Agenet" evidence="1">
    <location>
        <begin position="163"/>
        <end position="234"/>
    </location>
</feature>
<feature type="non-terminal residue" evidence="2">
    <location>
        <position position="297"/>
    </location>
</feature>
<evidence type="ECO:0000313" key="3">
    <source>
        <dbReference type="Proteomes" id="UP000015453"/>
    </source>
</evidence>
<dbReference type="OrthoDB" id="2020707at2759"/>
<organism evidence="2 3">
    <name type="scientific">Genlisea aurea</name>
    <dbReference type="NCBI Taxonomy" id="192259"/>
    <lineage>
        <taxon>Eukaryota</taxon>
        <taxon>Viridiplantae</taxon>
        <taxon>Streptophyta</taxon>
        <taxon>Embryophyta</taxon>
        <taxon>Tracheophyta</taxon>
        <taxon>Spermatophyta</taxon>
        <taxon>Magnoliopsida</taxon>
        <taxon>eudicotyledons</taxon>
        <taxon>Gunneridae</taxon>
        <taxon>Pentapetalae</taxon>
        <taxon>asterids</taxon>
        <taxon>lamiids</taxon>
        <taxon>Lamiales</taxon>
        <taxon>Lentibulariaceae</taxon>
        <taxon>Genlisea</taxon>
    </lineage>
</organism>
<dbReference type="InterPro" id="IPR008395">
    <property type="entry name" value="Agenet-like_dom"/>
</dbReference>
<proteinExistence type="predicted"/>
<dbReference type="CDD" id="cd20405">
    <property type="entry name" value="Tudor_Agenet_AtDUF_rpt1_3"/>
    <property type="match status" value="2"/>
</dbReference>
<sequence>SGDGICNYFKEGAEVEISSSDEGFRRSWYAGAVIRPPEDPNRASSKVLVEYKTLTESERKKTPLQEEVELVQLRPPPPVERGRSFKLNDEVDAYYNDGWWEGVITQVLAEDEFSVFFPGTREQISFKSSHLRLHREWVQGKWVCYKLAPSPSSSSKRKSRQGEHFCEGDQVEAHIEGDGFEGAWFAAKIVKKSSSSSKHNYLIEYADIREDDYSGFLRSEVDRKNIRPRPPYHVSVDSFQVGAAVEALYADGWWAGVIRRVFINGNYLVYFEGTGDEMRFNHSQLRIHQEWRQGKWH</sequence>
<dbReference type="SMART" id="SM00743">
    <property type="entry name" value="Agenet"/>
    <property type="match status" value="4"/>
</dbReference>
<dbReference type="EMBL" id="AUSU01000566">
    <property type="protein sequence ID" value="EPS73094.1"/>
    <property type="molecule type" value="Genomic_DNA"/>
</dbReference>
<feature type="non-terminal residue" evidence="2">
    <location>
        <position position="1"/>
    </location>
</feature>
<dbReference type="AlphaFoldDB" id="S8CZZ9"/>
<dbReference type="CDD" id="cd20406">
    <property type="entry name" value="Tudor_Agenet_AtDUF_rpt2_4"/>
    <property type="match status" value="2"/>
</dbReference>
<dbReference type="PANTHER" id="PTHR31917:SF80">
    <property type="entry name" value="AGENET DOMAIN-CONTAINING PROTEIN-RELATED"/>
    <property type="match status" value="1"/>
</dbReference>
<reference evidence="2 3" key="1">
    <citation type="journal article" date="2013" name="BMC Genomics">
        <title>The miniature genome of a carnivorous plant Genlisea aurea contains a low number of genes and short non-coding sequences.</title>
        <authorList>
            <person name="Leushkin E.V."/>
            <person name="Sutormin R.A."/>
            <person name="Nabieva E.R."/>
            <person name="Penin A.A."/>
            <person name="Kondrashov A.S."/>
            <person name="Logacheva M.D."/>
        </authorList>
    </citation>
    <scope>NUCLEOTIDE SEQUENCE [LARGE SCALE GENOMIC DNA]</scope>
</reference>
<dbReference type="PANTHER" id="PTHR31917">
    <property type="entry name" value="AGENET DOMAIN-CONTAINING PROTEIN-RELATED"/>
    <property type="match status" value="1"/>
</dbReference>
<name>S8CZZ9_9LAMI</name>
<evidence type="ECO:0000313" key="2">
    <source>
        <dbReference type="EMBL" id="EPS73094.1"/>
    </source>
</evidence>
<evidence type="ECO:0000259" key="1">
    <source>
        <dbReference type="SMART" id="SM00743"/>
    </source>
</evidence>
<feature type="domain" description="Agenet" evidence="1">
    <location>
        <begin position="83"/>
        <end position="139"/>
    </location>
</feature>